<accession>A0AAV4N3E5</accession>
<gene>
    <name evidence="1" type="ORF">CEXT_447531</name>
</gene>
<dbReference type="EMBL" id="BPLR01002819">
    <property type="protein sequence ID" value="GIX78087.1"/>
    <property type="molecule type" value="Genomic_DNA"/>
</dbReference>
<keyword evidence="2" id="KW-1185">Reference proteome</keyword>
<reference evidence="1 2" key="1">
    <citation type="submission" date="2021-06" db="EMBL/GenBank/DDBJ databases">
        <title>Caerostris extrusa draft genome.</title>
        <authorList>
            <person name="Kono N."/>
            <person name="Arakawa K."/>
        </authorList>
    </citation>
    <scope>NUCLEOTIDE SEQUENCE [LARGE SCALE GENOMIC DNA]</scope>
</reference>
<proteinExistence type="predicted"/>
<sequence>MAKENLVLRLLWEGGKDQATAMHQSEIASSTTGNLTDALDNSDYRWFCLTLACLMPSTAGESPGPKSNVRSLNARPPILAKVITSTFYSHD</sequence>
<evidence type="ECO:0000313" key="1">
    <source>
        <dbReference type="EMBL" id="GIX78087.1"/>
    </source>
</evidence>
<dbReference type="AlphaFoldDB" id="A0AAV4N3E5"/>
<evidence type="ECO:0000313" key="2">
    <source>
        <dbReference type="Proteomes" id="UP001054945"/>
    </source>
</evidence>
<protein>
    <submittedName>
        <fullName evidence="1">Uncharacterized protein</fullName>
    </submittedName>
</protein>
<organism evidence="1 2">
    <name type="scientific">Caerostris extrusa</name>
    <name type="common">Bark spider</name>
    <name type="synonym">Caerostris bankana</name>
    <dbReference type="NCBI Taxonomy" id="172846"/>
    <lineage>
        <taxon>Eukaryota</taxon>
        <taxon>Metazoa</taxon>
        <taxon>Ecdysozoa</taxon>
        <taxon>Arthropoda</taxon>
        <taxon>Chelicerata</taxon>
        <taxon>Arachnida</taxon>
        <taxon>Araneae</taxon>
        <taxon>Araneomorphae</taxon>
        <taxon>Entelegynae</taxon>
        <taxon>Araneoidea</taxon>
        <taxon>Araneidae</taxon>
        <taxon>Caerostris</taxon>
    </lineage>
</organism>
<dbReference type="Proteomes" id="UP001054945">
    <property type="component" value="Unassembled WGS sequence"/>
</dbReference>
<comment type="caution">
    <text evidence="1">The sequence shown here is derived from an EMBL/GenBank/DDBJ whole genome shotgun (WGS) entry which is preliminary data.</text>
</comment>
<name>A0AAV4N3E5_CAEEX</name>